<evidence type="ECO:0000313" key="8">
    <source>
        <dbReference type="Proteomes" id="UP000541033"/>
    </source>
</evidence>
<evidence type="ECO:0000256" key="2">
    <source>
        <dbReference type="ARBA" id="ARBA00022692"/>
    </source>
</evidence>
<evidence type="ECO:0000256" key="1">
    <source>
        <dbReference type="ARBA" id="ARBA00004167"/>
    </source>
</evidence>
<evidence type="ECO:0000256" key="4">
    <source>
        <dbReference type="ARBA" id="ARBA00023136"/>
    </source>
</evidence>
<evidence type="ECO:0000256" key="3">
    <source>
        <dbReference type="ARBA" id="ARBA00022989"/>
    </source>
</evidence>
<evidence type="ECO:0000256" key="6">
    <source>
        <dbReference type="SAM" id="Phobius"/>
    </source>
</evidence>
<proteinExistence type="predicted"/>
<gene>
    <name evidence="7" type="ORF">FHX76_002204</name>
</gene>
<dbReference type="AlphaFoldDB" id="A0A7X5TUE6"/>
<keyword evidence="4 6" id="KW-0472">Membrane</keyword>
<comment type="caution">
    <text evidence="7">The sequence shown here is derived from an EMBL/GenBank/DDBJ whole genome shotgun (WGS) entry which is preliminary data.</text>
</comment>
<name>A0A7X5TUE6_9MICO</name>
<accession>A0A7X5TUE6</accession>
<dbReference type="RefSeq" id="WP_167150699.1">
    <property type="nucleotide sequence ID" value="NZ_JAAMOX010000002.1"/>
</dbReference>
<dbReference type="InterPro" id="IPR007343">
    <property type="entry name" value="Uncharacterised_pept_Zn_put"/>
</dbReference>
<protein>
    <recommendedName>
        <fullName evidence="9">Neutral zinc metallopeptidase</fullName>
    </recommendedName>
</protein>
<reference evidence="7 8" key="1">
    <citation type="submission" date="2020-02" db="EMBL/GenBank/DDBJ databases">
        <title>Sequencing the genomes of 1000 actinobacteria strains.</title>
        <authorList>
            <person name="Klenk H.-P."/>
        </authorList>
    </citation>
    <scope>NUCLEOTIDE SEQUENCE [LARGE SCALE GENOMIC DNA]</scope>
    <source>
        <strain evidence="7 8">DSM 27960</strain>
    </source>
</reference>
<dbReference type="Pfam" id="PF04228">
    <property type="entry name" value="Zn_peptidase"/>
    <property type="match status" value="1"/>
</dbReference>
<evidence type="ECO:0008006" key="9">
    <source>
        <dbReference type="Google" id="ProtNLM"/>
    </source>
</evidence>
<dbReference type="PANTHER" id="PTHR30168:SF0">
    <property type="entry name" value="INNER MEMBRANE PROTEIN"/>
    <property type="match status" value="1"/>
</dbReference>
<sequence>MTFNENARLDPSRVRRTSGRRGAVVGGGSVLGVIAIVVLSQLFGVDLSGLLGGGATSTEVSSTSTSESLEHCTTGSSANEDVDCRMVGAYNSLNTYWAGQVDGYRDPGLNLFTQSVSTRCGNATSATGPFYCPGDETIYIDTDFFDVLQSQFGATGGELSQMYIIAHEAGHHISTLTGAMSQADRSGTGPASDSVRIELQADCYAGAWVGSATTIKDSNGVTFLEPVTKAQIADALDAAATVGDDRIQQQGTGQINPDAWTHGSSEQRQRWFTTGMTSGPQSCDTLTVPAGQL</sequence>
<dbReference type="PANTHER" id="PTHR30168">
    <property type="entry name" value="PUTATIVE MEMBRANE PROTEIN YPFJ"/>
    <property type="match status" value="1"/>
</dbReference>
<dbReference type="Proteomes" id="UP000541033">
    <property type="component" value="Unassembled WGS sequence"/>
</dbReference>
<evidence type="ECO:0000256" key="5">
    <source>
        <dbReference type="SAM" id="MobiDB-lite"/>
    </source>
</evidence>
<keyword evidence="2 6" id="KW-0812">Transmembrane</keyword>
<feature type="region of interest" description="Disordered" evidence="5">
    <location>
        <begin position="1"/>
        <end position="22"/>
    </location>
</feature>
<dbReference type="GO" id="GO:0016020">
    <property type="term" value="C:membrane"/>
    <property type="evidence" value="ECO:0007669"/>
    <property type="project" value="UniProtKB-SubCell"/>
</dbReference>
<keyword evidence="8" id="KW-1185">Reference proteome</keyword>
<comment type="subcellular location">
    <subcellularLocation>
        <location evidence="1">Membrane</location>
        <topology evidence="1">Single-pass membrane protein</topology>
    </subcellularLocation>
</comment>
<dbReference type="EMBL" id="JAAMOX010000002">
    <property type="protein sequence ID" value="NIH54308.1"/>
    <property type="molecule type" value="Genomic_DNA"/>
</dbReference>
<keyword evidence="3 6" id="KW-1133">Transmembrane helix</keyword>
<feature type="transmembrane region" description="Helical" evidence="6">
    <location>
        <begin position="21"/>
        <end position="43"/>
    </location>
</feature>
<evidence type="ECO:0000313" key="7">
    <source>
        <dbReference type="EMBL" id="NIH54308.1"/>
    </source>
</evidence>
<organism evidence="7 8">
    <name type="scientific">Lysinibacter cavernae</name>
    <dbReference type="NCBI Taxonomy" id="1640652"/>
    <lineage>
        <taxon>Bacteria</taxon>
        <taxon>Bacillati</taxon>
        <taxon>Actinomycetota</taxon>
        <taxon>Actinomycetes</taxon>
        <taxon>Micrococcales</taxon>
        <taxon>Microbacteriaceae</taxon>
        <taxon>Lysinibacter</taxon>
    </lineage>
</organism>